<dbReference type="PANTHER" id="PTHR39963:SF1">
    <property type="entry name" value="MNMC-LIKE METHYLTRANSFERASE DOMAIN-CONTAINING PROTEIN"/>
    <property type="match status" value="1"/>
</dbReference>
<proteinExistence type="predicted"/>
<evidence type="ECO:0000259" key="1">
    <source>
        <dbReference type="Pfam" id="PF05430"/>
    </source>
</evidence>
<gene>
    <name evidence="2" type="primary">mnmD</name>
    <name evidence="2" type="ORF">ACFSKU_06945</name>
</gene>
<dbReference type="InterPro" id="IPR008471">
    <property type="entry name" value="MnmC-like_methylTransf"/>
</dbReference>
<dbReference type="InterPro" id="IPR029063">
    <property type="entry name" value="SAM-dependent_MTases_sf"/>
</dbReference>
<keyword evidence="3" id="KW-1185">Reference proteome</keyword>
<dbReference type="Pfam" id="PF05430">
    <property type="entry name" value="Methyltransf_30"/>
    <property type="match status" value="1"/>
</dbReference>
<evidence type="ECO:0000313" key="3">
    <source>
        <dbReference type="Proteomes" id="UP001597369"/>
    </source>
</evidence>
<dbReference type="CDD" id="cd02440">
    <property type="entry name" value="AdoMet_MTases"/>
    <property type="match status" value="1"/>
</dbReference>
<dbReference type="PANTHER" id="PTHR39963">
    <property type="entry name" value="SLL0983 PROTEIN"/>
    <property type="match status" value="1"/>
</dbReference>
<dbReference type="SUPFAM" id="SSF53335">
    <property type="entry name" value="S-adenosyl-L-methionine-dependent methyltransferases"/>
    <property type="match status" value="1"/>
</dbReference>
<dbReference type="RefSeq" id="WP_229960437.1">
    <property type="nucleotide sequence ID" value="NZ_JAJJWI010000008.1"/>
</dbReference>
<comment type="caution">
    <text evidence="2">The sequence shown here is derived from an EMBL/GenBank/DDBJ whole genome shotgun (WGS) entry which is preliminary data.</text>
</comment>
<dbReference type="Proteomes" id="UP001597369">
    <property type="component" value="Unassembled WGS sequence"/>
</dbReference>
<name>A0ABW4WWK8_9BACT</name>
<organism evidence="2 3">
    <name type="scientific">Pontibacter silvestris</name>
    <dbReference type="NCBI Taxonomy" id="2305183"/>
    <lineage>
        <taxon>Bacteria</taxon>
        <taxon>Pseudomonadati</taxon>
        <taxon>Bacteroidota</taxon>
        <taxon>Cytophagia</taxon>
        <taxon>Cytophagales</taxon>
        <taxon>Hymenobacteraceae</taxon>
        <taxon>Pontibacter</taxon>
    </lineage>
</organism>
<protein>
    <submittedName>
        <fullName evidence="2">tRNA (5-methylaminomethyl-2-thiouridine)(34)-methyltransferase MnmD</fullName>
    </submittedName>
</protein>
<reference evidence="3" key="1">
    <citation type="journal article" date="2019" name="Int. J. Syst. Evol. Microbiol.">
        <title>The Global Catalogue of Microorganisms (GCM) 10K type strain sequencing project: providing services to taxonomists for standard genome sequencing and annotation.</title>
        <authorList>
            <consortium name="The Broad Institute Genomics Platform"/>
            <consortium name="The Broad Institute Genome Sequencing Center for Infectious Disease"/>
            <person name="Wu L."/>
            <person name="Ma J."/>
        </authorList>
    </citation>
    <scope>NUCLEOTIDE SEQUENCE [LARGE SCALE GENOMIC DNA]</scope>
    <source>
        <strain evidence="3">JCM 16545</strain>
    </source>
</reference>
<dbReference type="EMBL" id="JBHUHV010000022">
    <property type="protein sequence ID" value="MFD2066616.1"/>
    <property type="molecule type" value="Genomic_DNA"/>
</dbReference>
<sequence length="227" mass="25912">MHLEIRQTKDGSNTLYVPELNEHYHSIHGALQESQHVFIKNGLEHVLNTKKDVKILEVGFGTGLNAILTYPFALAQAVFVQYDTLEKFPISAEVVEQLQFDKFILDPELYTVFLQMHACPWNKPQDLIPHFCLQKIHESLEEFVVPEAYYDIIYFDAFAPEKQPELWTDEMFEKLFKATRPGGILVTYCAKGSFKRSLKAAGFEIEALPGPPGKREMTRGVKPIPIG</sequence>
<dbReference type="InterPro" id="IPR047785">
    <property type="entry name" value="tRNA_MNMC2"/>
</dbReference>
<feature type="domain" description="MnmC-like methyltransferase" evidence="1">
    <location>
        <begin position="144"/>
        <end position="223"/>
    </location>
</feature>
<evidence type="ECO:0000313" key="2">
    <source>
        <dbReference type="EMBL" id="MFD2066616.1"/>
    </source>
</evidence>
<dbReference type="Gene3D" id="3.40.50.150">
    <property type="entry name" value="Vaccinia Virus protein VP39"/>
    <property type="match status" value="1"/>
</dbReference>
<dbReference type="NCBIfam" id="NF033855">
    <property type="entry name" value="tRNA_MNMC2"/>
    <property type="match status" value="1"/>
</dbReference>
<accession>A0ABW4WWK8</accession>